<proteinExistence type="predicted"/>
<keyword evidence="1" id="KW-0479">Metal-binding</keyword>
<dbReference type="InterPro" id="IPR001841">
    <property type="entry name" value="Znf_RING"/>
</dbReference>
<dbReference type="SMART" id="SM00184">
    <property type="entry name" value="RING"/>
    <property type="match status" value="1"/>
</dbReference>
<evidence type="ECO:0000256" key="2">
    <source>
        <dbReference type="SAM" id="MobiDB-lite"/>
    </source>
</evidence>
<keyword evidence="5" id="KW-1185">Reference proteome</keyword>
<dbReference type="Proteomes" id="UP000652761">
    <property type="component" value="Unassembled WGS sequence"/>
</dbReference>
<sequence length="435" mass="47353">MGANCCVATRHKALPHRTGVRASTHRNIRYSPSWSLQWDNRTHAEDIAVNPTRLFSANNRNVRSEFKSSMDTETEGLSDRGSALDSSETPKWHKSPVYGGTAGASKGSEEDLFITSNSSSEGMERVEPAAVNLRNQKASSTMISPSSAFRGETSTSRSHSLPADPSSSRNAQRSPGYQLSRQISDGQIPVCKALVEKNSADESQSHVLSVCSNDHPAGGSHGGSSDGWSMRMFSELVASSQRERWSFDSENTACSYGKITGSSSHPLFSPSPADIHTCGVCSRLLKERSSWSSQKIVSDESSIVAVLVCGHAYHAECLESVTTDTDKYDPTCPVCIGGEKSALKTLGKGKAEMKTRNKISRNAVADIDLDGISMTERRKDANRGEKVKLGSSSSFKSFGRPFLRRHFSVGSRSARPALENEQPSKKGFWGRYRKE</sequence>
<dbReference type="InterPro" id="IPR013083">
    <property type="entry name" value="Znf_RING/FYVE/PHD"/>
</dbReference>
<feature type="region of interest" description="Disordered" evidence="2">
    <location>
        <begin position="65"/>
        <end position="110"/>
    </location>
</feature>
<name>A0A843UL56_COLES</name>
<keyword evidence="1" id="KW-0863">Zinc-finger</keyword>
<evidence type="ECO:0000256" key="1">
    <source>
        <dbReference type="PROSITE-ProRule" id="PRU00175"/>
    </source>
</evidence>
<dbReference type="PANTHER" id="PTHR31150:SF32">
    <property type="entry name" value="RING_U-BOX SUPERFAMILY PROTEIN"/>
    <property type="match status" value="1"/>
</dbReference>
<feature type="domain" description="RING-type" evidence="3">
    <location>
        <begin position="278"/>
        <end position="335"/>
    </location>
</feature>
<keyword evidence="1" id="KW-0862">Zinc</keyword>
<organism evidence="4 5">
    <name type="scientific">Colocasia esculenta</name>
    <name type="common">Wild taro</name>
    <name type="synonym">Arum esculentum</name>
    <dbReference type="NCBI Taxonomy" id="4460"/>
    <lineage>
        <taxon>Eukaryota</taxon>
        <taxon>Viridiplantae</taxon>
        <taxon>Streptophyta</taxon>
        <taxon>Embryophyta</taxon>
        <taxon>Tracheophyta</taxon>
        <taxon>Spermatophyta</taxon>
        <taxon>Magnoliopsida</taxon>
        <taxon>Liliopsida</taxon>
        <taxon>Araceae</taxon>
        <taxon>Aroideae</taxon>
        <taxon>Colocasieae</taxon>
        <taxon>Colocasia</taxon>
    </lineage>
</organism>
<evidence type="ECO:0000259" key="3">
    <source>
        <dbReference type="PROSITE" id="PS50089"/>
    </source>
</evidence>
<dbReference type="OrthoDB" id="1938835at2759"/>
<protein>
    <recommendedName>
        <fullName evidence="3">RING-type domain-containing protein</fullName>
    </recommendedName>
</protein>
<evidence type="ECO:0000313" key="4">
    <source>
        <dbReference type="EMBL" id="MQL82614.1"/>
    </source>
</evidence>
<dbReference type="EMBL" id="NMUH01000644">
    <property type="protein sequence ID" value="MQL82614.1"/>
    <property type="molecule type" value="Genomic_DNA"/>
</dbReference>
<evidence type="ECO:0000313" key="5">
    <source>
        <dbReference type="Proteomes" id="UP000652761"/>
    </source>
</evidence>
<dbReference type="AlphaFoldDB" id="A0A843UL56"/>
<dbReference type="GO" id="GO:0008270">
    <property type="term" value="F:zinc ion binding"/>
    <property type="evidence" value="ECO:0007669"/>
    <property type="project" value="UniProtKB-KW"/>
</dbReference>
<dbReference type="SUPFAM" id="SSF57850">
    <property type="entry name" value="RING/U-box"/>
    <property type="match status" value="1"/>
</dbReference>
<accession>A0A843UL56</accession>
<dbReference type="PROSITE" id="PS50089">
    <property type="entry name" value="ZF_RING_2"/>
    <property type="match status" value="1"/>
</dbReference>
<dbReference type="PANTHER" id="PTHR31150">
    <property type="entry name" value="EXPRESSED PROTEIN"/>
    <property type="match status" value="1"/>
</dbReference>
<feature type="region of interest" description="Disordered" evidence="2">
    <location>
        <begin position="133"/>
        <end position="182"/>
    </location>
</feature>
<reference evidence="4" key="1">
    <citation type="submission" date="2017-07" db="EMBL/GenBank/DDBJ databases">
        <title>Taro Niue Genome Assembly and Annotation.</title>
        <authorList>
            <person name="Atibalentja N."/>
            <person name="Keating K."/>
            <person name="Fields C.J."/>
        </authorList>
    </citation>
    <scope>NUCLEOTIDE SEQUENCE</scope>
    <source>
        <strain evidence="4">Niue_2</strain>
        <tissue evidence="4">Leaf</tissue>
    </source>
</reference>
<comment type="caution">
    <text evidence="4">The sequence shown here is derived from an EMBL/GenBank/DDBJ whole genome shotgun (WGS) entry which is preliminary data.</text>
</comment>
<dbReference type="Gene3D" id="3.30.40.10">
    <property type="entry name" value="Zinc/RING finger domain, C3HC4 (zinc finger)"/>
    <property type="match status" value="1"/>
</dbReference>
<gene>
    <name evidence="4" type="ORF">Taro_015117</name>
</gene>
<feature type="region of interest" description="Disordered" evidence="2">
    <location>
        <begin position="409"/>
        <end position="435"/>
    </location>
</feature>